<dbReference type="InterPro" id="IPR002083">
    <property type="entry name" value="MATH/TRAF_dom"/>
</dbReference>
<dbReference type="PANTHER" id="PTHR26379:SF187">
    <property type="entry name" value="OS07G0655300 PROTEIN"/>
    <property type="match status" value="1"/>
</dbReference>
<evidence type="ECO:0008006" key="3">
    <source>
        <dbReference type="Google" id="ProtNLM"/>
    </source>
</evidence>
<sequence length="249" mass="27820">MATNLTAIHVGSPPAEFSLKTEESQLVHFHDFLQLPNERGEGVESPEFTCAGYQWKLIVYPAGRDTTSVEVALCSMNHEKIVVDYAICVKRAFYDRKLGYRDLASTFSTDSDPNDLITVLARKIDLVHGSTLKDGTLTLEVTIRKRDGDNNVIPQQKSSSDNLMKAFLDKDGADVAFKVKDQIFHAHHANDLPLVKDAAIKLILENPDEVVASESYAQLNKSMPLMKEVMTAMAKHSKQLSDKKQKRDE</sequence>
<organism evidence="1 2">
    <name type="scientific">Cyclotella atomus</name>
    <dbReference type="NCBI Taxonomy" id="382360"/>
    <lineage>
        <taxon>Eukaryota</taxon>
        <taxon>Sar</taxon>
        <taxon>Stramenopiles</taxon>
        <taxon>Ochrophyta</taxon>
        <taxon>Bacillariophyta</taxon>
        <taxon>Coscinodiscophyceae</taxon>
        <taxon>Thalassiosirophycidae</taxon>
        <taxon>Stephanodiscales</taxon>
        <taxon>Stephanodiscaceae</taxon>
        <taxon>Cyclotella</taxon>
    </lineage>
</organism>
<dbReference type="Gene3D" id="2.60.210.10">
    <property type="entry name" value="Apoptosis, Tumor Necrosis Factor Receptor Associated Protein 2, Chain A"/>
    <property type="match status" value="1"/>
</dbReference>
<name>A0ABD3Q7M3_9STRA</name>
<protein>
    <recommendedName>
        <fullName evidence="3">MATH domain-containing protein</fullName>
    </recommendedName>
</protein>
<dbReference type="AlphaFoldDB" id="A0ABD3Q7M3"/>
<accession>A0ABD3Q7M3</accession>
<dbReference type="InterPro" id="IPR008974">
    <property type="entry name" value="TRAF-like"/>
</dbReference>
<reference evidence="1 2" key="1">
    <citation type="submission" date="2024-10" db="EMBL/GenBank/DDBJ databases">
        <title>Updated reference genomes for cyclostephanoid diatoms.</title>
        <authorList>
            <person name="Roberts W.R."/>
            <person name="Alverson A.J."/>
        </authorList>
    </citation>
    <scope>NUCLEOTIDE SEQUENCE [LARGE SCALE GENOMIC DNA]</scope>
    <source>
        <strain evidence="1 2">AJA010-31</strain>
    </source>
</reference>
<gene>
    <name evidence="1" type="ORF">ACHAWO_011366</name>
</gene>
<dbReference type="Proteomes" id="UP001530400">
    <property type="component" value="Unassembled WGS sequence"/>
</dbReference>
<evidence type="ECO:0000313" key="2">
    <source>
        <dbReference type="Proteomes" id="UP001530400"/>
    </source>
</evidence>
<dbReference type="PANTHER" id="PTHR26379">
    <property type="entry name" value="BTB/POZ AND MATH DOMAIN-CONTAINING PROTEIN 1"/>
    <property type="match status" value="1"/>
</dbReference>
<dbReference type="Gene3D" id="1.25.40.420">
    <property type="match status" value="1"/>
</dbReference>
<proteinExistence type="predicted"/>
<keyword evidence="2" id="KW-1185">Reference proteome</keyword>
<dbReference type="SUPFAM" id="SSF49599">
    <property type="entry name" value="TRAF domain-like"/>
    <property type="match status" value="1"/>
</dbReference>
<comment type="caution">
    <text evidence="1">The sequence shown here is derived from an EMBL/GenBank/DDBJ whole genome shotgun (WGS) entry which is preliminary data.</text>
</comment>
<dbReference type="CDD" id="cd00121">
    <property type="entry name" value="MATH"/>
    <property type="match status" value="1"/>
</dbReference>
<dbReference type="EMBL" id="JALLPJ020000294">
    <property type="protein sequence ID" value="KAL3796494.1"/>
    <property type="molecule type" value="Genomic_DNA"/>
</dbReference>
<dbReference type="InterPro" id="IPR045005">
    <property type="entry name" value="BPM1-6"/>
</dbReference>
<evidence type="ECO:0000313" key="1">
    <source>
        <dbReference type="EMBL" id="KAL3796494.1"/>
    </source>
</evidence>